<evidence type="ECO:0000256" key="2">
    <source>
        <dbReference type="ARBA" id="ARBA00023125"/>
    </source>
</evidence>
<protein>
    <recommendedName>
        <fullName evidence="6">BZIP domain-containing protein</fullName>
    </recommendedName>
</protein>
<sequence length="493" mass="55338">MKLASFTGIRYETWHFILIAYRIKHSQQLGYSEPVLYCIYVTDMRDKQIEPLSWVKVFDSFRVAYLNMDSMNLAPVLIRATNHIARNVTSEDLKTRVPLGTGLPNSYQKEVKLAPYKDIMNTSSISSAVPTIKCEDTSPSPTAAVGNDGETGHFLSVNLNLSAAMMNLLAAENGGTTTLRTPEIVNDLITMTNPLDQYNYDKNSNFKTCSELIKAGLKLSIESKRKMSGSDTDVGVKRMKREDSDEDYDSSNTQQSKNELTPEDEERRRRRRERNKIAATKCRMKKRERTVNLVNESEVLENQNIDLKAQLKDLEVQKRQLMDMLSVHAASCLKNNTATNTNRTSPTTSYNMIRTFESPTFPISFDTNSPYIRPESANILASSYTCVTPINGDSSIDTISSLESTYIAPHTIDMDYTRPESVLSLPPTSDGNFGTTDGYLPKASTILGPIEHESEYYETELSYNVSSQCHTYPNTLQDAQTKINNSLNDGCLV</sequence>
<dbReference type="PANTHER" id="PTHR23351">
    <property type="entry name" value="FOS TRANSCRIPTION FACTOR-RELATED"/>
    <property type="match status" value="1"/>
</dbReference>
<evidence type="ECO:0000256" key="1">
    <source>
        <dbReference type="ARBA" id="ARBA00023015"/>
    </source>
</evidence>
<dbReference type="GO" id="GO:0005634">
    <property type="term" value="C:nucleus"/>
    <property type="evidence" value="ECO:0007669"/>
    <property type="project" value="TreeGrafter"/>
</dbReference>
<reference evidence="7 8" key="1">
    <citation type="submission" date="2017-07" db="EMBL/GenBank/DDBJ databases">
        <authorList>
            <person name="Talla V."/>
            <person name="Backstrom N."/>
        </authorList>
    </citation>
    <scope>NUCLEOTIDE SEQUENCE [LARGE SCALE GENOMIC DNA]</scope>
</reference>
<feature type="compositionally biased region" description="Polar residues" evidence="5">
    <location>
        <begin position="250"/>
        <end position="259"/>
    </location>
</feature>
<keyword evidence="2" id="KW-0238">DNA-binding</keyword>
<dbReference type="SUPFAM" id="SSF57959">
    <property type="entry name" value="Leucine zipper domain"/>
    <property type="match status" value="1"/>
</dbReference>
<dbReference type="InterPro" id="IPR004827">
    <property type="entry name" value="bZIP"/>
</dbReference>
<accession>A0A5E4QYV7</accession>
<evidence type="ECO:0000256" key="4">
    <source>
        <dbReference type="SAM" id="Coils"/>
    </source>
</evidence>
<keyword evidence="1" id="KW-0805">Transcription regulation</keyword>
<dbReference type="PROSITE" id="PS50217">
    <property type="entry name" value="BZIP"/>
    <property type="match status" value="1"/>
</dbReference>
<evidence type="ECO:0000313" key="8">
    <source>
        <dbReference type="Proteomes" id="UP000324832"/>
    </source>
</evidence>
<dbReference type="AlphaFoldDB" id="A0A5E4QYV7"/>
<evidence type="ECO:0000313" key="7">
    <source>
        <dbReference type="EMBL" id="VVD02874.1"/>
    </source>
</evidence>
<evidence type="ECO:0000259" key="6">
    <source>
        <dbReference type="PROSITE" id="PS50217"/>
    </source>
</evidence>
<feature type="domain" description="BZIP" evidence="6">
    <location>
        <begin position="265"/>
        <end position="328"/>
    </location>
</feature>
<dbReference type="InterPro" id="IPR000837">
    <property type="entry name" value="AP-1"/>
</dbReference>
<keyword evidence="8" id="KW-1185">Reference proteome</keyword>
<dbReference type="PANTHER" id="PTHR23351:SF24">
    <property type="entry name" value="ACTIVATING TRANSCRIPTION FACTOR 3-RELATED"/>
    <property type="match status" value="1"/>
</dbReference>
<dbReference type="Pfam" id="PF00170">
    <property type="entry name" value="bZIP_1"/>
    <property type="match status" value="1"/>
</dbReference>
<dbReference type="InterPro" id="IPR046347">
    <property type="entry name" value="bZIP_sf"/>
</dbReference>
<organism evidence="7 8">
    <name type="scientific">Leptidea sinapis</name>
    <dbReference type="NCBI Taxonomy" id="189913"/>
    <lineage>
        <taxon>Eukaryota</taxon>
        <taxon>Metazoa</taxon>
        <taxon>Ecdysozoa</taxon>
        <taxon>Arthropoda</taxon>
        <taxon>Hexapoda</taxon>
        <taxon>Insecta</taxon>
        <taxon>Pterygota</taxon>
        <taxon>Neoptera</taxon>
        <taxon>Endopterygota</taxon>
        <taxon>Lepidoptera</taxon>
        <taxon>Glossata</taxon>
        <taxon>Ditrysia</taxon>
        <taxon>Papilionoidea</taxon>
        <taxon>Pieridae</taxon>
        <taxon>Dismorphiinae</taxon>
        <taxon>Leptidea</taxon>
    </lineage>
</organism>
<keyword evidence="3" id="KW-0804">Transcription</keyword>
<dbReference type="Gene3D" id="1.20.5.170">
    <property type="match status" value="1"/>
</dbReference>
<gene>
    <name evidence="7" type="ORF">LSINAPIS_LOCUS12985</name>
</gene>
<feature type="coiled-coil region" evidence="4">
    <location>
        <begin position="297"/>
        <end position="324"/>
    </location>
</feature>
<keyword evidence="4" id="KW-0175">Coiled coil</keyword>
<dbReference type="PROSITE" id="PS00036">
    <property type="entry name" value="BZIP_BASIC"/>
    <property type="match status" value="1"/>
</dbReference>
<feature type="region of interest" description="Disordered" evidence="5">
    <location>
        <begin position="225"/>
        <end position="278"/>
    </location>
</feature>
<dbReference type="PRINTS" id="PR00042">
    <property type="entry name" value="LEUZIPPRFOS"/>
</dbReference>
<evidence type="ECO:0000256" key="5">
    <source>
        <dbReference type="SAM" id="MobiDB-lite"/>
    </source>
</evidence>
<dbReference type="Proteomes" id="UP000324832">
    <property type="component" value="Unassembled WGS sequence"/>
</dbReference>
<feature type="compositionally biased region" description="Basic and acidic residues" evidence="5">
    <location>
        <begin position="234"/>
        <end position="243"/>
    </location>
</feature>
<dbReference type="GO" id="GO:0000981">
    <property type="term" value="F:DNA-binding transcription factor activity, RNA polymerase II-specific"/>
    <property type="evidence" value="ECO:0007669"/>
    <property type="project" value="TreeGrafter"/>
</dbReference>
<proteinExistence type="predicted"/>
<name>A0A5E4QYV7_9NEOP</name>
<dbReference type="GO" id="GO:0000978">
    <property type="term" value="F:RNA polymerase II cis-regulatory region sequence-specific DNA binding"/>
    <property type="evidence" value="ECO:0007669"/>
    <property type="project" value="TreeGrafter"/>
</dbReference>
<dbReference type="CDD" id="cd14722">
    <property type="entry name" value="bZIP_ATF3"/>
    <property type="match status" value="1"/>
</dbReference>
<evidence type="ECO:0000256" key="3">
    <source>
        <dbReference type="ARBA" id="ARBA00023163"/>
    </source>
</evidence>
<dbReference type="SMART" id="SM00338">
    <property type="entry name" value="BRLZ"/>
    <property type="match status" value="1"/>
</dbReference>
<dbReference type="EMBL" id="FZQP02006410">
    <property type="protein sequence ID" value="VVD02874.1"/>
    <property type="molecule type" value="Genomic_DNA"/>
</dbReference>